<reference evidence="3" key="1">
    <citation type="submission" date="2014-09" db="EMBL/GenBank/DDBJ databases">
        <authorList>
            <person name="Mudge J."/>
            <person name="Ramaraj T."/>
            <person name="Lindquist I.E."/>
            <person name="Bharti A.K."/>
            <person name="Sundararajan A."/>
            <person name="Cameron C.T."/>
            <person name="Woodward J.E."/>
            <person name="May G.D."/>
            <person name="Brubaker C."/>
            <person name="Broadhvest J."/>
            <person name="Wilkins T.A."/>
        </authorList>
    </citation>
    <scope>NUCLEOTIDE SEQUENCE</scope>
    <source>
        <strain evidence="3">cv. AKA8401</strain>
    </source>
</reference>
<sequence>MNIPIRFFVNFPIMALISYSLYSSNKLPDRLFMSFPK</sequence>
<keyword evidence="1" id="KW-0472">Membrane</keyword>
<evidence type="ECO:0000313" key="2">
    <source>
        <dbReference type="EMBL" id="KHG11775.1"/>
    </source>
</evidence>
<dbReference type="Proteomes" id="UP000032142">
    <property type="component" value="Unassembled WGS sequence"/>
</dbReference>
<organism evidence="2 3">
    <name type="scientific">Gossypium arboreum</name>
    <name type="common">Tree cotton</name>
    <name type="synonym">Gossypium nanking</name>
    <dbReference type="NCBI Taxonomy" id="29729"/>
    <lineage>
        <taxon>Eukaryota</taxon>
        <taxon>Viridiplantae</taxon>
        <taxon>Streptophyta</taxon>
        <taxon>Embryophyta</taxon>
        <taxon>Tracheophyta</taxon>
        <taxon>Spermatophyta</taxon>
        <taxon>Magnoliopsida</taxon>
        <taxon>eudicotyledons</taxon>
        <taxon>Gunneridae</taxon>
        <taxon>Pentapetalae</taxon>
        <taxon>rosids</taxon>
        <taxon>malvids</taxon>
        <taxon>Malvales</taxon>
        <taxon>Malvaceae</taxon>
        <taxon>Malvoideae</taxon>
        <taxon>Gossypium</taxon>
    </lineage>
</organism>
<protein>
    <submittedName>
        <fullName evidence="2">Uncharacterized protein</fullName>
    </submittedName>
</protein>
<proteinExistence type="predicted"/>
<gene>
    <name evidence="2" type="ORF">F383_10791</name>
</gene>
<accession>A0A0B0NG17</accession>
<feature type="transmembrane region" description="Helical" evidence="1">
    <location>
        <begin position="7"/>
        <end position="24"/>
    </location>
</feature>
<keyword evidence="3" id="KW-1185">Reference proteome</keyword>
<evidence type="ECO:0000313" key="3">
    <source>
        <dbReference type="Proteomes" id="UP000032142"/>
    </source>
</evidence>
<dbReference type="EMBL" id="KN396443">
    <property type="protein sequence ID" value="KHG11775.1"/>
    <property type="molecule type" value="Genomic_DNA"/>
</dbReference>
<name>A0A0B0NG17_GOSAR</name>
<keyword evidence="1" id="KW-0812">Transmembrane</keyword>
<dbReference type="AlphaFoldDB" id="A0A0B0NG17"/>
<evidence type="ECO:0000256" key="1">
    <source>
        <dbReference type="SAM" id="Phobius"/>
    </source>
</evidence>
<keyword evidence="1" id="KW-1133">Transmembrane helix</keyword>